<dbReference type="EMBL" id="UAWG01000008">
    <property type="protein sequence ID" value="SQB59818.1"/>
    <property type="molecule type" value="Genomic_DNA"/>
</dbReference>
<sequence>MKKNIGELELKILKKLLSYKDTTFSKEEGKILYDFLNNEKNHIVDEDDLYYINLSIEYLKNNNYVIDSYSRSDLRHNLFSIYMYLI</sequence>
<reference evidence="1 2" key="1">
    <citation type="submission" date="2018-06" db="EMBL/GenBank/DDBJ databases">
        <authorList>
            <consortium name="Pathogen Informatics"/>
            <person name="Doyle S."/>
        </authorList>
    </citation>
    <scope>NUCLEOTIDE SEQUENCE [LARGE SCALE GENOMIC DNA]</scope>
    <source>
        <strain evidence="1 2">NCTC10719</strain>
    </source>
</reference>
<protein>
    <submittedName>
        <fullName evidence="1">Uncharacterized protein</fullName>
    </submittedName>
</protein>
<evidence type="ECO:0000313" key="2">
    <source>
        <dbReference type="Proteomes" id="UP000249986"/>
    </source>
</evidence>
<proteinExistence type="predicted"/>
<evidence type="ECO:0000313" key="1">
    <source>
        <dbReference type="EMBL" id="SQB59818.1"/>
    </source>
</evidence>
<name>A0A2X2Y1M7_CLOPF</name>
<gene>
    <name evidence="1" type="ORF">NCTC10719_01361</name>
</gene>
<dbReference type="Proteomes" id="UP000249986">
    <property type="component" value="Unassembled WGS sequence"/>
</dbReference>
<accession>A0A2X2Y1M7</accession>
<dbReference type="RefSeq" id="WP_111926247.1">
    <property type="nucleotide sequence ID" value="NZ_JAALNH010000021.1"/>
</dbReference>
<organism evidence="1 2">
    <name type="scientific">Clostridium perfringens</name>
    <dbReference type="NCBI Taxonomy" id="1502"/>
    <lineage>
        <taxon>Bacteria</taxon>
        <taxon>Bacillati</taxon>
        <taxon>Bacillota</taxon>
        <taxon>Clostridia</taxon>
        <taxon>Eubacteriales</taxon>
        <taxon>Clostridiaceae</taxon>
        <taxon>Clostridium</taxon>
    </lineage>
</organism>
<dbReference type="AlphaFoldDB" id="A0A2X2Y1M7"/>